<dbReference type="GO" id="GO:0009252">
    <property type="term" value="P:peptidoglycan biosynthetic process"/>
    <property type="evidence" value="ECO:0007669"/>
    <property type="project" value="UniProtKB-UniPathway"/>
</dbReference>
<evidence type="ECO:0000259" key="11">
    <source>
        <dbReference type="Pfam" id="PF08245"/>
    </source>
</evidence>
<comment type="caution">
    <text evidence="12">The sequence shown here is derived from an EMBL/GenBank/DDBJ whole genome shotgun (WGS) entry which is preliminary data.</text>
</comment>
<accession>A0A2M6W318</accession>
<dbReference type="Gene3D" id="3.90.190.20">
    <property type="entry name" value="Mur ligase, C-terminal domain"/>
    <property type="match status" value="1"/>
</dbReference>
<name>A0A2M6W318_9BACT</name>
<gene>
    <name evidence="12" type="ORF">COU31_04665</name>
</gene>
<dbReference type="SUPFAM" id="SSF53623">
    <property type="entry name" value="MurD-like peptide ligases, catalytic domain"/>
    <property type="match status" value="1"/>
</dbReference>
<keyword evidence="9" id="KW-0131">Cell cycle</keyword>
<keyword evidence="7 9" id="KW-0573">Peptidoglycan synthesis</keyword>
<keyword evidence="2" id="KW-0963">Cytoplasm</keyword>
<keyword evidence="9" id="KW-0132">Cell division</keyword>
<dbReference type="GO" id="GO:0008360">
    <property type="term" value="P:regulation of cell shape"/>
    <property type="evidence" value="ECO:0007669"/>
    <property type="project" value="UniProtKB-KW"/>
</dbReference>
<dbReference type="InterPro" id="IPR004101">
    <property type="entry name" value="Mur_ligase_C"/>
</dbReference>
<evidence type="ECO:0000256" key="8">
    <source>
        <dbReference type="ARBA" id="ARBA00023316"/>
    </source>
</evidence>
<dbReference type="EMBL" id="PFBX01000052">
    <property type="protein sequence ID" value="PIT87110.1"/>
    <property type="molecule type" value="Genomic_DNA"/>
</dbReference>
<dbReference type="InterPro" id="IPR018109">
    <property type="entry name" value="Folylpolyglutamate_synth_CS"/>
</dbReference>
<evidence type="ECO:0000256" key="4">
    <source>
        <dbReference type="ARBA" id="ARBA00022741"/>
    </source>
</evidence>
<evidence type="ECO:0000256" key="3">
    <source>
        <dbReference type="ARBA" id="ARBA00022598"/>
    </source>
</evidence>
<proteinExistence type="inferred from homology"/>
<dbReference type="Pfam" id="PF02875">
    <property type="entry name" value="Mur_ligase_C"/>
    <property type="match status" value="1"/>
</dbReference>
<evidence type="ECO:0000256" key="9">
    <source>
        <dbReference type="RuleBase" id="RU004135"/>
    </source>
</evidence>
<evidence type="ECO:0000256" key="2">
    <source>
        <dbReference type="ARBA" id="ARBA00022490"/>
    </source>
</evidence>
<dbReference type="AlphaFoldDB" id="A0A2M6W318"/>
<dbReference type="GO" id="GO:0005524">
    <property type="term" value="F:ATP binding"/>
    <property type="evidence" value="ECO:0007669"/>
    <property type="project" value="UniProtKB-KW"/>
</dbReference>
<evidence type="ECO:0000259" key="10">
    <source>
        <dbReference type="Pfam" id="PF02875"/>
    </source>
</evidence>
<comment type="subcellular location">
    <subcellularLocation>
        <location evidence="9">Cytoplasm</location>
    </subcellularLocation>
</comment>
<dbReference type="SUPFAM" id="SSF53244">
    <property type="entry name" value="MurD-like peptide ligases, peptide-binding domain"/>
    <property type="match status" value="1"/>
</dbReference>
<evidence type="ECO:0000256" key="1">
    <source>
        <dbReference type="ARBA" id="ARBA00005898"/>
    </source>
</evidence>
<dbReference type="InterPro" id="IPR036615">
    <property type="entry name" value="Mur_ligase_C_dom_sf"/>
</dbReference>
<dbReference type="Gene3D" id="3.40.1190.10">
    <property type="entry name" value="Mur-like, catalytic domain"/>
    <property type="match status" value="1"/>
</dbReference>
<evidence type="ECO:0000256" key="6">
    <source>
        <dbReference type="ARBA" id="ARBA00022960"/>
    </source>
</evidence>
<dbReference type="PANTHER" id="PTHR23135:SF4">
    <property type="entry name" value="UDP-N-ACETYLMURAMOYL-L-ALANYL-D-GLUTAMATE--2,6-DIAMINOPIMELATE LIGASE MURE HOMOLOG, CHLOROPLASTIC"/>
    <property type="match status" value="1"/>
</dbReference>
<dbReference type="InterPro" id="IPR013221">
    <property type="entry name" value="Mur_ligase_cen"/>
</dbReference>
<keyword evidence="5" id="KW-0067">ATP-binding</keyword>
<keyword evidence="6 9" id="KW-0133">Cell shape</keyword>
<evidence type="ECO:0000256" key="7">
    <source>
        <dbReference type="ARBA" id="ARBA00022984"/>
    </source>
</evidence>
<dbReference type="GO" id="GO:0005737">
    <property type="term" value="C:cytoplasm"/>
    <property type="evidence" value="ECO:0007669"/>
    <property type="project" value="UniProtKB-SubCell"/>
</dbReference>
<dbReference type="PROSITE" id="PS01011">
    <property type="entry name" value="FOLYLPOLYGLU_SYNT_1"/>
    <property type="match status" value="1"/>
</dbReference>
<dbReference type="GO" id="GO:0004326">
    <property type="term" value="F:tetrahydrofolylpolyglutamate synthase activity"/>
    <property type="evidence" value="ECO:0007669"/>
    <property type="project" value="InterPro"/>
</dbReference>
<dbReference type="PANTHER" id="PTHR23135">
    <property type="entry name" value="MUR LIGASE FAMILY MEMBER"/>
    <property type="match status" value="1"/>
</dbReference>
<feature type="domain" description="Mur ligase C-terminal" evidence="10">
    <location>
        <begin position="271"/>
        <end position="410"/>
    </location>
</feature>
<evidence type="ECO:0008006" key="14">
    <source>
        <dbReference type="Google" id="ProtNLM"/>
    </source>
</evidence>
<evidence type="ECO:0000313" key="13">
    <source>
        <dbReference type="Proteomes" id="UP000231183"/>
    </source>
</evidence>
<comment type="similarity">
    <text evidence="1">Belongs to the MurCDEF family. MurE subfamily.</text>
</comment>
<dbReference type="Proteomes" id="UP000231183">
    <property type="component" value="Unassembled WGS sequence"/>
</dbReference>
<evidence type="ECO:0000256" key="5">
    <source>
        <dbReference type="ARBA" id="ARBA00022840"/>
    </source>
</evidence>
<evidence type="ECO:0000313" key="12">
    <source>
        <dbReference type="EMBL" id="PIT87110.1"/>
    </source>
</evidence>
<dbReference type="InterPro" id="IPR005761">
    <property type="entry name" value="UDP-N-AcMur-Glu-dNH2Pim_ligase"/>
</dbReference>
<sequence>MNFIKKIYHFLIAYLAYYYYGRPSRKLIVIGVTGTKGKSTTCRLIASVLQAGGYKVGLFSTVEFQIGDRRWANDKKMTMLGRGILQKMLKDMVLAGCQYVVVETSSEGIMQYRHVGLNYDIVSFTNLGTEHSERHGGFANLQRDKGKIFAGLAREKHKIINGRKIDKVIIANLDDVRVDYYLGFSADKKFGYTLKNTRYLNYFEIKTFDARILHSAEQGVEFEVENKKYNLFLVGSFNVYNAMAAFCVGRSQGISEEQIAVGLKTVSLVEGRVEFIDEGQNFKAVVDYAHEPISLTELFKTLREVFIVPFKKEKRNLIGIVGSDGGGRDTGKRQKMGEIAGQLCEIVIITDVNCFDEDPTQIAEMLAVGARQAGKIDRVNLFIEVDRQKAIKRAVNMAQIGDVIALTAKGTEPCIIQAHGHRLPWDDRQVLRLAIKNRQLK</sequence>
<keyword evidence="8 9" id="KW-0961">Cell wall biogenesis/degradation</keyword>
<dbReference type="GO" id="GO:0051301">
    <property type="term" value="P:cell division"/>
    <property type="evidence" value="ECO:0007669"/>
    <property type="project" value="UniProtKB-KW"/>
</dbReference>
<dbReference type="Pfam" id="PF08245">
    <property type="entry name" value="Mur_ligase_M"/>
    <property type="match status" value="1"/>
</dbReference>
<dbReference type="UniPathway" id="UPA00219"/>
<reference evidence="13" key="1">
    <citation type="submission" date="2017-09" db="EMBL/GenBank/DDBJ databases">
        <title>Depth-based differentiation of microbial function through sediment-hosted aquifers and enrichment of novel symbionts in the deep terrestrial subsurface.</title>
        <authorList>
            <person name="Probst A.J."/>
            <person name="Ladd B."/>
            <person name="Jarett J.K."/>
            <person name="Geller-Mcgrath D.E."/>
            <person name="Sieber C.M.K."/>
            <person name="Emerson J.B."/>
            <person name="Anantharaman K."/>
            <person name="Thomas B.C."/>
            <person name="Malmstrom R."/>
            <person name="Stieglmeier M."/>
            <person name="Klingl A."/>
            <person name="Woyke T."/>
            <person name="Ryan C.M."/>
            <person name="Banfield J.F."/>
        </authorList>
    </citation>
    <scope>NUCLEOTIDE SEQUENCE [LARGE SCALE GENOMIC DNA]</scope>
</reference>
<feature type="domain" description="Mur ligase central" evidence="11">
    <location>
        <begin position="32"/>
        <end position="248"/>
    </location>
</feature>
<keyword evidence="3" id="KW-0436">Ligase</keyword>
<dbReference type="InterPro" id="IPR036565">
    <property type="entry name" value="Mur-like_cat_sf"/>
</dbReference>
<dbReference type="GO" id="GO:0071555">
    <property type="term" value="P:cell wall organization"/>
    <property type="evidence" value="ECO:0007669"/>
    <property type="project" value="UniProtKB-KW"/>
</dbReference>
<keyword evidence="4" id="KW-0547">Nucleotide-binding</keyword>
<comment type="pathway">
    <text evidence="9">Cell wall biogenesis; peptidoglycan biosynthesis.</text>
</comment>
<protein>
    <recommendedName>
        <fullName evidence="14">UDP-N-acetylmuramoyl-L-alanyl-D-glutamate--2, 6-diaminopimelate ligase</fullName>
    </recommendedName>
</protein>
<dbReference type="NCBIfam" id="TIGR01085">
    <property type="entry name" value="murE"/>
    <property type="match status" value="1"/>
</dbReference>
<organism evidence="12 13">
    <name type="scientific">Candidatus Magasanikbacteria bacterium CG10_big_fil_rev_8_21_14_0_10_40_10</name>
    <dbReference type="NCBI Taxonomy" id="1974648"/>
    <lineage>
        <taxon>Bacteria</taxon>
        <taxon>Candidatus Magasanikiibacteriota</taxon>
    </lineage>
</organism>